<dbReference type="RefSeq" id="WP_185176628.1">
    <property type="nucleotide sequence ID" value="NZ_CP059404.1"/>
</dbReference>
<evidence type="ECO:0000313" key="2">
    <source>
        <dbReference type="EMBL" id="QNE90255.1"/>
    </source>
</evidence>
<accession>A0A7G7CRN9</accession>
<evidence type="ECO:0000256" key="1">
    <source>
        <dbReference type="SAM" id="MobiDB-lite"/>
    </source>
</evidence>
<gene>
    <name evidence="2" type="ORF">H0194_04555</name>
</gene>
<sequence>MAAKVWKDGKEGGTPITAAELNRMENAIEAKAQQGPEGPEGPEGPAGPKGDTGPRGATGPAGKDAEPYDDTELRKLITELAARVDTLEAGSA</sequence>
<dbReference type="EMBL" id="CP059404">
    <property type="protein sequence ID" value="QNE90255.1"/>
    <property type="molecule type" value="Genomic_DNA"/>
</dbReference>
<dbReference type="Proteomes" id="UP000515743">
    <property type="component" value="Chromosome"/>
</dbReference>
<feature type="region of interest" description="Disordered" evidence="1">
    <location>
        <begin position="23"/>
        <end position="72"/>
    </location>
</feature>
<dbReference type="AlphaFoldDB" id="A0A7G7CRN9"/>
<keyword evidence="3" id="KW-1185">Reference proteome</keyword>
<feature type="compositionally biased region" description="Basic and acidic residues" evidence="1">
    <location>
        <begin position="63"/>
        <end position="72"/>
    </location>
</feature>
<proteinExistence type="predicted"/>
<evidence type="ECO:0008006" key="4">
    <source>
        <dbReference type="Google" id="ProtNLM"/>
    </source>
</evidence>
<name>A0A7G7CRN9_9CORY</name>
<organism evidence="2 3">
    <name type="scientific">Corynebacterium incognita</name>
    <dbReference type="NCBI Taxonomy" id="2754725"/>
    <lineage>
        <taxon>Bacteria</taxon>
        <taxon>Bacillati</taxon>
        <taxon>Actinomycetota</taxon>
        <taxon>Actinomycetes</taxon>
        <taxon>Mycobacteriales</taxon>
        <taxon>Corynebacteriaceae</taxon>
        <taxon>Corynebacterium</taxon>
    </lineage>
</organism>
<dbReference type="Gene3D" id="1.20.5.320">
    <property type="entry name" value="6-Phosphogluconate Dehydrogenase, domain 3"/>
    <property type="match status" value="1"/>
</dbReference>
<reference evidence="2 3" key="1">
    <citation type="submission" date="2020-07" db="EMBL/GenBank/DDBJ databases">
        <title>Complete genome and description of Corynebacterium incognita strain Marseille-Q3630 sp. nov.</title>
        <authorList>
            <person name="Boxberger M."/>
        </authorList>
    </citation>
    <scope>NUCLEOTIDE SEQUENCE [LARGE SCALE GENOMIC DNA]</scope>
    <source>
        <strain evidence="2 3">Marseille-Q3630</strain>
    </source>
</reference>
<dbReference type="KEGG" id="cik:H0194_04555"/>
<protein>
    <recommendedName>
        <fullName evidence="4">Collagen-like protein</fullName>
    </recommendedName>
</protein>
<evidence type="ECO:0000313" key="3">
    <source>
        <dbReference type="Proteomes" id="UP000515743"/>
    </source>
</evidence>